<dbReference type="InterPro" id="IPR008316">
    <property type="entry name" value="UCP029876"/>
</dbReference>
<organism evidence="1 2">
    <name type="scientific">Lactococcus cremoris subsp. cremoris GE214</name>
    <dbReference type="NCBI Taxonomy" id="1415168"/>
    <lineage>
        <taxon>Bacteria</taxon>
        <taxon>Bacillati</taxon>
        <taxon>Bacillota</taxon>
        <taxon>Bacilli</taxon>
        <taxon>Lactobacillales</taxon>
        <taxon>Streptococcaceae</taxon>
        <taxon>Lactococcus</taxon>
        <taxon>Lactococcus cremoris subsp. cremoris</taxon>
    </lineage>
</organism>
<proteinExistence type="predicted"/>
<dbReference type="Proteomes" id="UP000028401">
    <property type="component" value="Unassembled WGS sequence"/>
</dbReference>
<dbReference type="Gene3D" id="1.10.1900.10">
    <property type="entry name" value="c-terminal domain of poly(a) binding protein"/>
    <property type="match status" value="1"/>
</dbReference>
<evidence type="ECO:0000313" key="2">
    <source>
        <dbReference type="Proteomes" id="UP000028401"/>
    </source>
</evidence>
<reference evidence="1 2" key="1">
    <citation type="submission" date="2014-06" db="EMBL/GenBank/DDBJ databases">
        <title>Draft genome sequence of the putrescine producing strain Lactococcus lactis subsp cremoris GE214.</title>
        <authorList>
            <person name="Ladero V."/>
            <person name="Linares D.M."/>
            <person name="del Rio B."/>
            <person name="Mayo B."/>
            <person name="Martin M.C."/>
            <person name="Fernandez M."/>
            <person name="Alvarez M.A."/>
        </authorList>
    </citation>
    <scope>NUCLEOTIDE SEQUENCE [LARGE SCALE GENOMIC DNA]</scope>
    <source>
        <strain evidence="1 2">GE214</strain>
    </source>
</reference>
<dbReference type="AlphaFoldDB" id="A0A084ADZ2"/>
<dbReference type="RefSeq" id="WP_021037923.1">
    <property type="nucleotide sequence ID" value="NZ_AZSI01000007.1"/>
</dbReference>
<dbReference type="EMBL" id="AZSI01000007">
    <property type="protein sequence ID" value="KEY63521.1"/>
    <property type="molecule type" value="Genomic_DNA"/>
</dbReference>
<comment type="caution">
    <text evidence="1">The sequence shown here is derived from an EMBL/GenBank/DDBJ whole genome shotgun (WGS) entry which is preliminary data.</text>
</comment>
<protein>
    <recommendedName>
        <fullName evidence="3">DUF1048 domain-containing protein</fullName>
    </recommendedName>
</protein>
<dbReference type="SUPFAM" id="SSF158560">
    <property type="entry name" value="BH3980-like"/>
    <property type="match status" value="1"/>
</dbReference>
<gene>
    <name evidence="1" type="ORF">U725_00296</name>
</gene>
<accession>A0A084ADZ2</accession>
<evidence type="ECO:0008006" key="3">
    <source>
        <dbReference type="Google" id="ProtNLM"/>
    </source>
</evidence>
<name>A0A084ADZ2_LACLC</name>
<sequence>MILEKISDVLKEKREWQAMENRAKNLPKDFYQAYKAIQKYMFNMGETDWHIFTDIIELFELAVIDGRTPAEVLGEDSSAFADELLSENKQDWREKYRQELNDYFAQK</sequence>
<evidence type="ECO:0000313" key="1">
    <source>
        <dbReference type="EMBL" id="KEY63521.1"/>
    </source>
</evidence>
<dbReference type="Pfam" id="PF06304">
    <property type="entry name" value="DUF1048"/>
    <property type="match status" value="1"/>
</dbReference>
<dbReference type="PATRIC" id="fig|1415168.3.peg.309"/>
<dbReference type="GeneID" id="61110382"/>